<keyword evidence="1" id="KW-1185">Reference proteome</keyword>
<sequence length="116" mass="12231">MDVLAPITFFWRPTIGDSVSAPPRHSDNNGCQGGWRPSATGGGAGGIVGKIVDCCSLILPGGSLAFLSKETFCFRRSLAKNSSRPTPDYIFQLTPIHTSIAFVYDTGGNLALTPDA</sequence>
<accession>A0A915IC97</accession>
<evidence type="ECO:0000313" key="2">
    <source>
        <dbReference type="WBParaSite" id="nRc.2.0.1.t11517-RA"/>
    </source>
</evidence>
<reference evidence="2" key="1">
    <citation type="submission" date="2022-11" db="UniProtKB">
        <authorList>
            <consortium name="WormBaseParasite"/>
        </authorList>
    </citation>
    <scope>IDENTIFICATION</scope>
</reference>
<evidence type="ECO:0000313" key="1">
    <source>
        <dbReference type="Proteomes" id="UP000887565"/>
    </source>
</evidence>
<dbReference type="AlphaFoldDB" id="A0A915IC97"/>
<protein>
    <submittedName>
        <fullName evidence="2">Uncharacterized protein</fullName>
    </submittedName>
</protein>
<dbReference type="WBParaSite" id="nRc.2.0.1.t11517-RA">
    <property type="protein sequence ID" value="nRc.2.0.1.t11517-RA"/>
    <property type="gene ID" value="nRc.2.0.1.g11517"/>
</dbReference>
<name>A0A915IC97_ROMCU</name>
<organism evidence="1 2">
    <name type="scientific">Romanomermis culicivorax</name>
    <name type="common">Nematode worm</name>
    <dbReference type="NCBI Taxonomy" id="13658"/>
    <lineage>
        <taxon>Eukaryota</taxon>
        <taxon>Metazoa</taxon>
        <taxon>Ecdysozoa</taxon>
        <taxon>Nematoda</taxon>
        <taxon>Enoplea</taxon>
        <taxon>Dorylaimia</taxon>
        <taxon>Mermithida</taxon>
        <taxon>Mermithoidea</taxon>
        <taxon>Mermithidae</taxon>
        <taxon>Romanomermis</taxon>
    </lineage>
</organism>
<dbReference type="Proteomes" id="UP000887565">
    <property type="component" value="Unplaced"/>
</dbReference>
<proteinExistence type="predicted"/>